<feature type="region of interest" description="Disordered" evidence="1">
    <location>
        <begin position="98"/>
        <end position="135"/>
    </location>
</feature>
<sequence>MTERKHRQTNSENVNTPNKLPPQHRSTTLERTAVTAHPGATEMTETPGRDPDVLTTAELATKLGLSPQTVRRMANAGQIPALKTGKDFRYSWQAVREVLRQPHHQPGEAAHDPTTQPNKGAGYRAQRQARTGAQD</sequence>
<keyword evidence="4" id="KW-1185">Reference proteome</keyword>
<feature type="domain" description="Helix-turn-helix" evidence="2">
    <location>
        <begin position="53"/>
        <end position="101"/>
    </location>
</feature>
<feature type="region of interest" description="Disordered" evidence="1">
    <location>
        <begin position="1"/>
        <end position="52"/>
    </location>
</feature>
<dbReference type="Proteomes" id="UP000295431">
    <property type="component" value="Unassembled WGS sequence"/>
</dbReference>
<dbReference type="EMBL" id="SMJW01000358">
    <property type="protein sequence ID" value="TDC04090.1"/>
    <property type="molecule type" value="Genomic_DNA"/>
</dbReference>
<proteinExistence type="predicted"/>
<dbReference type="SUPFAM" id="SSF46955">
    <property type="entry name" value="Putative DNA-binding domain"/>
    <property type="match status" value="1"/>
</dbReference>
<evidence type="ECO:0000256" key="1">
    <source>
        <dbReference type="SAM" id="MobiDB-lite"/>
    </source>
</evidence>
<organism evidence="3 4">
    <name type="scientific">Actinomadura bangladeshensis</name>
    <dbReference type="NCBI Taxonomy" id="453573"/>
    <lineage>
        <taxon>Bacteria</taxon>
        <taxon>Bacillati</taxon>
        <taxon>Actinomycetota</taxon>
        <taxon>Actinomycetes</taxon>
        <taxon>Streptosporangiales</taxon>
        <taxon>Thermomonosporaceae</taxon>
        <taxon>Actinomadura</taxon>
    </lineage>
</organism>
<evidence type="ECO:0000313" key="4">
    <source>
        <dbReference type="Proteomes" id="UP000295431"/>
    </source>
</evidence>
<dbReference type="GO" id="GO:0003677">
    <property type="term" value="F:DNA binding"/>
    <property type="evidence" value="ECO:0007669"/>
    <property type="project" value="UniProtKB-KW"/>
</dbReference>
<accession>A0A4R4N9Z4</accession>
<feature type="compositionally biased region" description="Basic and acidic residues" evidence="1">
    <location>
        <begin position="98"/>
        <end position="111"/>
    </location>
</feature>
<protein>
    <submittedName>
        <fullName evidence="3">DNA-binding protein</fullName>
    </submittedName>
</protein>
<dbReference type="InterPro" id="IPR010093">
    <property type="entry name" value="SinI_DNA-bd"/>
</dbReference>
<evidence type="ECO:0000259" key="2">
    <source>
        <dbReference type="Pfam" id="PF12728"/>
    </source>
</evidence>
<dbReference type="NCBIfam" id="TIGR01764">
    <property type="entry name" value="excise"/>
    <property type="match status" value="1"/>
</dbReference>
<comment type="caution">
    <text evidence="3">The sequence shown here is derived from an EMBL/GenBank/DDBJ whole genome shotgun (WGS) entry which is preliminary data.</text>
</comment>
<dbReference type="OrthoDB" id="9800023at2"/>
<dbReference type="InterPro" id="IPR009061">
    <property type="entry name" value="DNA-bd_dom_put_sf"/>
</dbReference>
<feature type="compositionally biased region" description="Polar residues" evidence="1">
    <location>
        <begin position="10"/>
        <end position="30"/>
    </location>
</feature>
<dbReference type="InterPro" id="IPR041657">
    <property type="entry name" value="HTH_17"/>
</dbReference>
<reference evidence="3 4" key="1">
    <citation type="submission" date="2019-03" db="EMBL/GenBank/DDBJ databases">
        <title>Draft genome sequences of novel Actinobacteria.</title>
        <authorList>
            <person name="Sahin N."/>
            <person name="Ay H."/>
            <person name="Saygin H."/>
        </authorList>
    </citation>
    <scope>NUCLEOTIDE SEQUENCE [LARGE SCALE GENOMIC DNA]</scope>
    <source>
        <strain evidence="3 4">DSM 45347</strain>
    </source>
</reference>
<keyword evidence="3" id="KW-0238">DNA-binding</keyword>
<gene>
    <name evidence="3" type="ORF">E1284_37410</name>
</gene>
<evidence type="ECO:0000313" key="3">
    <source>
        <dbReference type="EMBL" id="TDC04090.1"/>
    </source>
</evidence>
<dbReference type="Pfam" id="PF12728">
    <property type="entry name" value="HTH_17"/>
    <property type="match status" value="1"/>
</dbReference>
<dbReference type="Gene3D" id="1.10.1660.10">
    <property type="match status" value="1"/>
</dbReference>
<dbReference type="AlphaFoldDB" id="A0A4R4N9Z4"/>
<name>A0A4R4N9Z4_9ACTN</name>